<proteinExistence type="predicted"/>
<dbReference type="PROSITE" id="PS00571">
    <property type="entry name" value="AMIDASES"/>
    <property type="match status" value="1"/>
</dbReference>
<dbReference type="AlphaFoldDB" id="A0AAU2AB51"/>
<dbReference type="SUPFAM" id="SSF75304">
    <property type="entry name" value="Amidase signature (AS) enzymes"/>
    <property type="match status" value="1"/>
</dbReference>
<reference evidence="3" key="1">
    <citation type="submission" date="2022-10" db="EMBL/GenBank/DDBJ databases">
        <title>The complete genomes of actinobacterial strains from the NBC collection.</title>
        <authorList>
            <person name="Joergensen T.S."/>
            <person name="Alvarez Arevalo M."/>
            <person name="Sterndorff E.B."/>
            <person name="Faurdal D."/>
            <person name="Vuksanovic O."/>
            <person name="Mourched A.-S."/>
            <person name="Charusanti P."/>
            <person name="Shaw S."/>
            <person name="Blin K."/>
            <person name="Weber T."/>
        </authorList>
    </citation>
    <scope>NUCLEOTIDE SEQUENCE</scope>
    <source>
        <strain evidence="3">NBC_00093</strain>
    </source>
</reference>
<gene>
    <name evidence="3" type="ORF">OHA22_43655</name>
</gene>
<dbReference type="Pfam" id="PF01425">
    <property type="entry name" value="Amidase"/>
    <property type="match status" value="1"/>
</dbReference>
<evidence type="ECO:0000259" key="2">
    <source>
        <dbReference type="Pfam" id="PF01425"/>
    </source>
</evidence>
<accession>A0AAU2AB51</accession>
<dbReference type="GO" id="GO:0003824">
    <property type="term" value="F:catalytic activity"/>
    <property type="evidence" value="ECO:0007669"/>
    <property type="project" value="InterPro"/>
</dbReference>
<dbReference type="InterPro" id="IPR020556">
    <property type="entry name" value="Amidase_CS"/>
</dbReference>
<dbReference type="InterPro" id="IPR000120">
    <property type="entry name" value="Amidase"/>
</dbReference>
<dbReference type="EMBL" id="CP108222">
    <property type="protein sequence ID" value="WTT21946.1"/>
    <property type="molecule type" value="Genomic_DNA"/>
</dbReference>
<name>A0AAU2AB51_9ACTN</name>
<dbReference type="Gene3D" id="3.90.1300.10">
    <property type="entry name" value="Amidase signature (AS) domain"/>
    <property type="match status" value="1"/>
</dbReference>
<dbReference type="InterPro" id="IPR023631">
    <property type="entry name" value="Amidase_dom"/>
</dbReference>
<evidence type="ECO:0000256" key="1">
    <source>
        <dbReference type="SAM" id="MobiDB-lite"/>
    </source>
</evidence>
<feature type="region of interest" description="Disordered" evidence="1">
    <location>
        <begin position="155"/>
        <end position="174"/>
    </location>
</feature>
<protein>
    <submittedName>
        <fullName evidence="3">Amidase</fullName>
    </submittedName>
</protein>
<dbReference type="InterPro" id="IPR036928">
    <property type="entry name" value="AS_sf"/>
</dbReference>
<dbReference type="Gene3D" id="1.10.20.60">
    <property type="entry name" value="Glu-tRNAGln amidotransferase C subunit, N-terminal domain"/>
    <property type="match status" value="1"/>
</dbReference>
<organism evidence="3">
    <name type="scientific">Streptomyces sp. NBC_00093</name>
    <dbReference type="NCBI Taxonomy" id="2975649"/>
    <lineage>
        <taxon>Bacteria</taxon>
        <taxon>Bacillati</taxon>
        <taxon>Actinomycetota</taxon>
        <taxon>Actinomycetes</taxon>
        <taxon>Kitasatosporales</taxon>
        <taxon>Streptomycetaceae</taxon>
        <taxon>Streptomyces</taxon>
    </lineage>
</organism>
<dbReference type="NCBIfam" id="NF005565">
    <property type="entry name" value="PRK07235.1"/>
    <property type="match status" value="1"/>
</dbReference>
<dbReference type="PANTHER" id="PTHR11895">
    <property type="entry name" value="TRANSAMIDASE"/>
    <property type="match status" value="1"/>
</dbReference>
<sequence length="517" mass="53944">MSSLPTPDAARLAAIDKYFQFGLSAEELEEFVPAVAGTLASSAAVEQLYERTAPPVPDRSWTSPSPEENRLGAWYVKTSVTESSEGPLAGRTVAVKDNVAVAGVPMMNGSRTVEGFVPRVDAVAVRRLLDAGATIAGKAVCEDLCFSGASFTSKPGPVRNPWDESRNTGGSSSGSAALVAAGEVDLALGGDQGGSIRMPAAFCGIVGHKPTHGLVPYTGAFPIERTIDHVGPMTRTVADAAAMLGVLAGTDGFDPRQPDVIPPVDYLALLAAPASGLRVGVVTEGFGTPFSDPGVDDAVRAAIDVLGSAGLTVEKVSIPWHTDALHVWNVIGTEGAAYQMIDGNAYGLNADDFYDPELIAHYARGRIEYGSTLSKTVKLVGLSGRYTFETGGGKYYGMARRLVPEIRAAYDEVLNQYDVLVMPTVPYTAKEIPPADVSLADYLHTALSMIGNTAPFDVTGHPSCSVPTEQVGGLPAGLMITGRRFDDATVLRVAHTYEQAVGGFPAPPVAVSTGSSA</sequence>
<evidence type="ECO:0000313" key="3">
    <source>
        <dbReference type="EMBL" id="WTT21946.1"/>
    </source>
</evidence>
<feature type="domain" description="Amidase" evidence="2">
    <location>
        <begin position="61"/>
        <end position="491"/>
    </location>
</feature>
<dbReference type="PANTHER" id="PTHR11895:SF170">
    <property type="entry name" value="AMIDASE"/>
    <property type="match status" value="1"/>
</dbReference>